<proteinExistence type="inferred from homology"/>
<accession>A0ABP0E571</accession>
<name>A0ABP0E571_9ASCO</name>
<organism evidence="9 10">
    <name type="scientific">[Candida] anglica</name>
    <dbReference type="NCBI Taxonomy" id="148631"/>
    <lineage>
        <taxon>Eukaryota</taxon>
        <taxon>Fungi</taxon>
        <taxon>Dikarya</taxon>
        <taxon>Ascomycota</taxon>
        <taxon>Saccharomycotina</taxon>
        <taxon>Pichiomycetes</taxon>
        <taxon>Debaryomycetaceae</taxon>
        <taxon>Kurtzmaniella</taxon>
    </lineage>
</organism>
<dbReference type="Gene3D" id="1.10.287.810">
    <property type="entry name" value="Mitochondrial import inner membrane translocase subunit tim13 like domains"/>
    <property type="match status" value="1"/>
</dbReference>
<keyword evidence="10" id="KW-1185">Reference proteome</keyword>
<comment type="domain">
    <text evidence="7">The twin CX3C motif contains 4 conserved Cys residues that form 2 disulfide bonds in the mitochondrial intermembrane space.</text>
</comment>
<dbReference type="SUPFAM" id="SSF144122">
    <property type="entry name" value="Tim10-like"/>
    <property type="match status" value="1"/>
</dbReference>
<evidence type="ECO:0000256" key="3">
    <source>
        <dbReference type="ARBA" id="ARBA00022927"/>
    </source>
</evidence>
<dbReference type="Pfam" id="PF02953">
    <property type="entry name" value="zf-Tim10_DDP"/>
    <property type="match status" value="1"/>
</dbReference>
<evidence type="ECO:0000256" key="4">
    <source>
        <dbReference type="ARBA" id="ARBA00023010"/>
    </source>
</evidence>
<evidence type="ECO:0000256" key="6">
    <source>
        <dbReference type="ARBA" id="ARBA00023157"/>
    </source>
</evidence>
<gene>
    <name evidence="9" type="primary">TIM8</name>
    <name evidence="9" type="ORF">CAAN4_A00848</name>
</gene>
<keyword evidence="3 7" id="KW-0653">Protein transport</keyword>
<dbReference type="InterPro" id="IPR004217">
    <property type="entry name" value="Tim10-like"/>
</dbReference>
<evidence type="ECO:0000256" key="1">
    <source>
        <dbReference type="ARBA" id="ARBA00006720"/>
    </source>
</evidence>
<evidence type="ECO:0000256" key="7">
    <source>
        <dbReference type="RuleBase" id="RU367043"/>
    </source>
</evidence>
<dbReference type="EMBL" id="OZ004253">
    <property type="protein sequence ID" value="CAK7891962.1"/>
    <property type="molecule type" value="Genomic_DNA"/>
</dbReference>
<keyword evidence="7" id="KW-0496">Mitochondrion</keyword>
<reference evidence="9 10" key="1">
    <citation type="submission" date="2024-01" db="EMBL/GenBank/DDBJ databases">
        <authorList>
            <consortium name="Genoscope - CEA"/>
            <person name="William W."/>
        </authorList>
    </citation>
    <scope>NUCLEOTIDE SEQUENCE [LARGE SCALE GENOMIC DNA]</scope>
    <source>
        <strain evidence="9 10">29B2s-10</strain>
    </source>
</reference>
<feature type="domain" description="Tim10-like" evidence="8">
    <location>
        <begin position="22"/>
        <end position="86"/>
    </location>
</feature>
<evidence type="ECO:0000256" key="2">
    <source>
        <dbReference type="ARBA" id="ARBA00022792"/>
    </source>
</evidence>
<sequence length="90" mass="10058">MSTISQTALQNLDEPSRKEIMQFIESENSKSKVQMSIHSFTDMCFKKCNANKPINSGVLDASEESCLTNCLNRFLDTNIKVVQALQGAQK</sequence>
<keyword evidence="7" id="KW-0143">Chaperone</keyword>
<keyword evidence="5" id="KW-0472">Membrane</keyword>
<evidence type="ECO:0000313" key="9">
    <source>
        <dbReference type="EMBL" id="CAK7891962.1"/>
    </source>
</evidence>
<evidence type="ECO:0000256" key="5">
    <source>
        <dbReference type="ARBA" id="ARBA00023136"/>
    </source>
</evidence>
<dbReference type="InterPro" id="IPR035427">
    <property type="entry name" value="Tim10-like_dom_sf"/>
</dbReference>
<dbReference type="Proteomes" id="UP001497600">
    <property type="component" value="Chromosome A"/>
</dbReference>
<comment type="function">
    <text evidence="7">Mitochondrial intermembrane chaperone that participates in the import and insertion of some multi-pass transmembrane proteins into the mitochondrial inner membrane. Also required for the transfer of beta-barrel precursors from the TOM complex to the sorting and assembly machinery (SAM complex) of the outer membrane. Acts as a chaperone-like protein that protects the hydrophobic precursors from aggregation and guide them through the mitochondrial intermembrane space.</text>
</comment>
<comment type="subcellular location">
    <subcellularLocation>
        <location evidence="7">Mitochondrion inner membrane</location>
        <topology evidence="7">Peripheral membrane protein</topology>
        <orientation evidence="7">Intermembrane side</orientation>
    </subcellularLocation>
</comment>
<protein>
    <recommendedName>
        <fullName evidence="7">Mitochondrial import inner membrane translocase subunit</fullName>
    </recommendedName>
</protein>
<evidence type="ECO:0000313" key="10">
    <source>
        <dbReference type="Proteomes" id="UP001497600"/>
    </source>
</evidence>
<evidence type="ECO:0000259" key="8">
    <source>
        <dbReference type="Pfam" id="PF02953"/>
    </source>
</evidence>
<keyword evidence="6 7" id="KW-1015">Disulfide bond</keyword>
<keyword evidence="4 7" id="KW-0811">Translocation</keyword>
<keyword evidence="2 7" id="KW-0999">Mitochondrion inner membrane</keyword>
<keyword evidence="7" id="KW-0813">Transport</keyword>
<comment type="similarity">
    <text evidence="1 7">Belongs to the small Tim family.</text>
</comment>
<comment type="subunit">
    <text evidence="7">Heterohexamer.</text>
</comment>